<dbReference type="GO" id="GO:0016787">
    <property type="term" value="F:hydrolase activity"/>
    <property type="evidence" value="ECO:0007669"/>
    <property type="project" value="UniProtKB-KW"/>
</dbReference>
<comment type="caution">
    <text evidence="1">The sequence shown here is derived from an EMBL/GenBank/DDBJ whole genome shotgun (WGS) entry which is preliminary data.</text>
</comment>
<dbReference type="InterPro" id="IPR036412">
    <property type="entry name" value="HAD-like_sf"/>
</dbReference>
<dbReference type="RefSeq" id="WP_187756328.1">
    <property type="nucleotide sequence ID" value="NZ_JABURY010000021.1"/>
</dbReference>
<organism evidence="1 2">
    <name type="scientific">Frischella japonica</name>
    <dbReference type="NCBI Taxonomy" id="2741544"/>
    <lineage>
        <taxon>Bacteria</taxon>
        <taxon>Pseudomonadati</taxon>
        <taxon>Pseudomonadota</taxon>
        <taxon>Gammaproteobacteria</taxon>
        <taxon>Orbales</taxon>
        <taxon>Orbaceae</taxon>
        <taxon>Frischella</taxon>
    </lineage>
</organism>
<dbReference type="PANTHER" id="PTHR10000">
    <property type="entry name" value="PHOSPHOSERINE PHOSPHATASE"/>
    <property type="match status" value="1"/>
</dbReference>
<keyword evidence="1" id="KW-0378">Hydrolase</keyword>
<dbReference type="Gene3D" id="3.30.1240.10">
    <property type="match status" value="1"/>
</dbReference>
<proteinExistence type="predicted"/>
<dbReference type="Proteomes" id="UP000651208">
    <property type="component" value="Unassembled WGS sequence"/>
</dbReference>
<dbReference type="Pfam" id="PF08282">
    <property type="entry name" value="Hydrolase_3"/>
    <property type="match status" value="1"/>
</dbReference>
<name>A0ABR7R0B0_9GAMM</name>
<dbReference type="PROSITE" id="PS01228">
    <property type="entry name" value="COF_1"/>
    <property type="match status" value="1"/>
</dbReference>
<dbReference type="SUPFAM" id="SSF56784">
    <property type="entry name" value="HAD-like"/>
    <property type="match status" value="1"/>
</dbReference>
<dbReference type="PANTHER" id="PTHR10000:SF25">
    <property type="entry name" value="PHOSPHATASE YKRA-RELATED"/>
    <property type="match status" value="1"/>
</dbReference>
<reference evidence="1 2" key="1">
    <citation type="submission" date="2020-06" db="EMBL/GenBank/DDBJ databases">
        <title>Frischella cerana isolated from Apis cerana gut homogenate.</title>
        <authorList>
            <person name="Wolter L.A."/>
            <person name="Suenami S."/>
            <person name="Miyazaki R."/>
        </authorList>
    </citation>
    <scope>NUCLEOTIDE SEQUENCE [LARGE SCALE GENOMIC DNA]</scope>
    <source>
        <strain evidence="1 2">Ac13</strain>
    </source>
</reference>
<dbReference type="NCBIfam" id="TIGR01484">
    <property type="entry name" value="HAD-SF-IIB"/>
    <property type="match status" value="1"/>
</dbReference>
<dbReference type="InterPro" id="IPR006379">
    <property type="entry name" value="HAD-SF_hydro_IIB"/>
</dbReference>
<dbReference type="InterPro" id="IPR000150">
    <property type="entry name" value="Cof"/>
</dbReference>
<sequence length="259" mass="29201">MKNNAKAIVFFDLDGTLLTRDIKVADSTVKAVKKLRENNILPIIATGRSLFEIEHIMQHTGINSIVSMNGQSVIFEGKPIFSNDIDPQIIDRILQFSHSETGIPIAFYNDYIMRISELGEPATKFYHYLQQTIPPVDDKIHYQEPIQMLLLLCESGEEIYRDVFPELSFVRNTPYCVDVINAESSKAFGIKKLLQKAPLQNIPTYAFGDGFNDIEMFEIVDHPIAMANAVTPLKQLAEFITDDNNHDGIVKGLQRAGLI</sequence>
<protein>
    <submittedName>
        <fullName evidence="1">Cof-type HAD-IIB family hydrolase</fullName>
    </submittedName>
</protein>
<evidence type="ECO:0000313" key="1">
    <source>
        <dbReference type="EMBL" id="MBC9131890.1"/>
    </source>
</evidence>
<dbReference type="EMBL" id="JABURY010000021">
    <property type="protein sequence ID" value="MBC9131890.1"/>
    <property type="molecule type" value="Genomic_DNA"/>
</dbReference>
<dbReference type="Gene3D" id="3.40.50.1000">
    <property type="entry name" value="HAD superfamily/HAD-like"/>
    <property type="match status" value="1"/>
</dbReference>
<dbReference type="SFLD" id="SFLDS00003">
    <property type="entry name" value="Haloacid_Dehalogenase"/>
    <property type="match status" value="1"/>
</dbReference>
<keyword evidence="2" id="KW-1185">Reference proteome</keyword>
<dbReference type="InterPro" id="IPR023214">
    <property type="entry name" value="HAD_sf"/>
</dbReference>
<evidence type="ECO:0000313" key="2">
    <source>
        <dbReference type="Proteomes" id="UP000651208"/>
    </source>
</evidence>
<gene>
    <name evidence="1" type="ORF">FcAc13_11325</name>
</gene>
<dbReference type="SFLD" id="SFLDG01140">
    <property type="entry name" value="C2.B:_Phosphomannomutase_and_P"/>
    <property type="match status" value="1"/>
</dbReference>
<dbReference type="PROSITE" id="PS01229">
    <property type="entry name" value="COF_2"/>
    <property type="match status" value="1"/>
</dbReference>
<dbReference type="NCBIfam" id="TIGR00099">
    <property type="entry name" value="Cof-subfamily"/>
    <property type="match status" value="1"/>
</dbReference>
<accession>A0ABR7R0B0</accession>